<gene>
    <name evidence="1" type="ORF">CAUJ_LOCUS13217</name>
</gene>
<dbReference type="Proteomes" id="UP000835052">
    <property type="component" value="Unassembled WGS sequence"/>
</dbReference>
<keyword evidence="2" id="KW-1185">Reference proteome</keyword>
<organism evidence="1 2">
    <name type="scientific">Caenorhabditis auriculariae</name>
    <dbReference type="NCBI Taxonomy" id="2777116"/>
    <lineage>
        <taxon>Eukaryota</taxon>
        <taxon>Metazoa</taxon>
        <taxon>Ecdysozoa</taxon>
        <taxon>Nematoda</taxon>
        <taxon>Chromadorea</taxon>
        <taxon>Rhabditida</taxon>
        <taxon>Rhabditina</taxon>
        <taxon>Rhabditomorpha</taxon>
        <taxon>Rhabditoidea</taxon>
        <taxon>Rhabditidae</taxon>
        <taxon>Peloderinae</taxon>
        <taxon>Caenorhabditis</taxon>
    </lineage>
</organism>
<accession>A0A8S1HS39</accession>
<reference evidence="1" key="1">
    <citation type="submission" date="2020-10" db="EMBL/GenBank/DDBJ databases">
        <authorList>
            <person name="Kikuchi T."/>
        </authorList>
    </citation>
    <scope>NUCLEOTIDE SEQUENCE</scope>
    <source>
        <strain evidence="1">NKZ352</strain>
    </source>
</reference>
<dbReference type="EMBL" id="CAJGYM010000090">
    <property type="protein sequence ID" value="CAD6197308.1"/>
    <property type="molecule type" value="Genomic_DNA"/>
</dbReference>
<comment type="caution">
    <text evidence="1">The sequence shown here is derived from an EMBL/GenBank/DDBJ whole genome shotgun (WGS) entry which is preliminary data.</text>
</comment>
<name>A0A8S1HS39_9PELO</name>
<proteinExistence type="predicted"/>
<dbReference type="AlphaFoldDB" id="A0A8S1HS39"/>
<evidence type="ECO:0000313" key="2">
    <source>
        <dbReference type="Proteomes" id="UP000835052"/>
    </source>
</evidence>
<sequence>MLAICQGLVYLMDPEIVQTILIYNPHLNGMFYTLQPRRTFINDPDFYGYFLDQRPEIYGVLWSPDMQSRAFIMSPTRLIPLLQMTKWHVLMSRGAAFPRNVVEANMIDPMIDKLIQAERKIMRYEQANRVAAVDLLRFGPPLPQ</sequence>
<protein>
    <submittedName>
        <fullName evidence="1">Uncharacterized protein</fullName>
    </submittedName>
</protein>
<evidence type="ECO:0000313" key="1">
    <source>
        <dbReference type="EMBL" id="CAD6197308.1"/>
    </source>
</evidence>